<dbReference type="InterPro" id="IPR044053">
    <property type="entry name" value="AsaB-like"/>
</dbReference>
<feature type="compositionally biased region" description="Basic and acidic residues" evidence="2">
    <location>
        <begin position="90"/>
        <end position="102"/>
    </location>
</feature>
<comment type="similarity">
    <text evidence="1">Belongs to the asaB hydroxylase/desaturase family.</text>
</comment>
<evidence type="ECO:0000313" key="3">
    <source>
        <dbReference type="EMBL" id="TRX90971.1"/>
    </source>
</evidence>
<proteinExistence type="inferred from homology"/>
<dbReference type="GO" id="GO:0016491">
    <property type="term" value="F:oxidoreductase activity"/>
    <property type="evidence" value="ECO:0007669"/>
    <property type="project" value="InterPro"/>
</dbReference>
<dbReference type="AlphaFoldDB" id="A0A553HSP6"/>
<reference evidence="4" key="1">
    <citation type="submission" date="2019-06" db="EMBL/GenBank/DDBJ databases">
        <title>Draft genome sequence of the griseofulvin-producing fungus Xylaria cubensis strain G536.</title>
        <authorList>
            <person name="Mead M.E."/>
            <person name="Raja H.A."/>
            <person name="Steenwyk J.L."/>
            <person name="Knowles S.L."/>
            <person name="Oberlies N.H."/>
            <person name="Rokas A."/>
        </authorList>
    </citation>
    <scope>NUCLEOTIDE SEQUENCE [LARGE SCALE GENOMIC DNA]</scope>
    <source>
        <strain evidence="4">G536</strain>
    </source>
</reference>
<dbReference type="STRING" id="2512241.A0A553HSP6"/>
<name>A0A553HSP6_9PEZI</name>
<organism evidence="3 4">
    <name type="scientific">Xylaria flabelliformis</name>
    <dbReference type="NCBI Taxonomy" id="2512241"/>
    <lineage>
        <taxon>Eukaryota</taxon>
        <taxon>Fungi</taxon>
        <taxon>Dikarya</taxon>
        <taxon>Ascomycota</taxon>
        <taxon>Pezizomycotina</taxon>
        <taxon>Sordariomycetes</taxon>
        <taxon>Xylariomycetidae</taxon>
        <taxon>Xylariales</taxon>
        <taxon>Xylariaceae</taxon>
        <taxon>Xylaria</taxon>
    </lineage>
</organism>
<comment type="caution">
    <text evidence="3">The sequence shown here is derived from an EMBL/GenBank/DDBJ whole genome shotgun (WGS) entry which is preliminary data.</text>
</comment>
<evidence type="ECO:0000313" key="4">
    <source>
        <dbReference type="Proteomes" id="UP000319160"/>
    </source>
</evidence>
<evidence type="ECO:0008006" key="5">
    <source>
        <dbReference type="Google" id="ProtNLM"/>
    </source>
</evidence>
<dbReference type="Proteomes" id="UP000319160">
    <property type="component" value="Unassembled WGS sequence"/>
</dbReference>
<dbReference type="PANTHER" id="PTHR34598:SF3">
    <property type="entry name" value="OXIDOREDUCTASE AN1597"/>
    <property type="match status" value="1"/>
</dbReference>
<dbReference type="PANTHER" id="PTHR34598">
    <property type="entry name" value="BLL6449 PROTEIN"/>
    <property type="match status" value="1"/>
</dbReference>
<sequence length="255" mass="29304">MESVNFRWVDTNVSISNARSLRDEFTLDHHGFAYVDDSEGLDDELFQALRRGDSEQVKALYYPRVEALVKKNTGAARVIIFDHTLRKRDPARDKRDNADGREQPATTSAIRSERGALRRLRQNIGPEEDYDEILTKRIQMINVWRPLNGPVVDWPLAQMDFTTLDTRNVHPCDLWRGEYEDRGQTVTIEHSPNQKWWYLGGHRSDEVTLLKIWDSWGDRGVANVCAHAAFKHPDTPADATPRESVEVRCLVLHGA</sequence>
<feature type="region of interest" description="Disordered" evidence="2">
    <location>
        <begin position="90"/>
        <end position="112"/>
    </location>
</feature>
<accession>A0A553HSP6</accession>
<dbReference type="NCBIfam" id="NF041278">
    <property type="entry name" value="CmcJ_NvfI_EfuI"/>
    <property type="match status" value="1"/>
</dbReference>
<dbReference type="EMBL" id="VFLP01000050">
    <property type="protein sequence ID" value="TRX90971.1"/>
    <property type="molecule type" value="Genomic_DNA"/>
</dbReference>
<dbReference type="OrthoDB" id="412788at2759"/>
<gene>
    <name evidence="3" type="ORF">FHL15_008176</name>
</gene>
<protein>
    <recommendedName>
        <fullName evidence="5">Methyltransferase</fullName>
    </recommendedName>
</protein>
<evidence type="ECO:0000256" key="1">
    <source>
        <dbReference type="ARBA" id="ARBA00023604"/>
    </source>
</evidence>
<evidence type="ECO:0000256" key="2">
    <source>
        <dbReference type="SAM" id="MobiDB-lite"/>
    </source>
</evidence>
<keyword evidence="4" id="KW-1185">Reference proteome</keyword>